<sequence length="412" mass="45250">MIVHGMQTYRRPLVYTLSLPSLFMEPHQPNSNTSSLLRWRSSSVCPAEPIHVLGVGNVGKLVAHSLARVSPAPPVALLLHRPELLSEWEKAGRCIDVVTDGSSDKQRSFTTEMISNDKSDANATSSIIKNLIVTTKTYATSAAIRPLKHRLNHESTILFLQNGMGRTIEEVTSELFPNPSTRPHYLAGITSHGAHKTGPFSIVHAGHGTTTISAVLLHLDTHMANHENSESIFSIPESSRYLVDQLLSAPTLAAMAVTPAELLYVQLEKLIVNAMVNSLTVVFNCLNGQLFNRPSIATLMQLLLSEAAAVVRALILCSSKGDDEVAILESRFSQPILEQLVRTVAAKTGENISSMLQDVRASRETEVDYINGYIVARGMELGVDCVHNRTLVQMVKDKRVISEFQIPDFFPR</sequence>
<dbReference type="InterPro" id="IPR003710">
    <property type="entry name" value="ApbA"/>
</dbReference>
<dbReference type="GO" id="GO:0050661">
    <property type="term" value="F:NADP binding"/>
    <property type="evidence" value="ECO:0007669"/>
    <property type="project" value="TreeGrafter"/>
</dbReference>
<evidence type="ECO:0000256" key="4">
    <source>
        <dbReference type="ARBA" id="ARBA00023002"/>
    </source>
</evidence>
<dbReference type="InterPro" id="IPR036291">
    <property type="entry name" value="NAD(P)-bd_dom_sf"/>
</dbReference>
<evidence type="ECO:0000313" key="9">
    <source>
        <dbReference type="Proteomes" id="UP000750711"/>
    </source>
</evidence>
<dbReference type="NCBIfam" id="TIGR00745">
    <property type="entry name" value="apbA_panE"/>
    <property type="match status" value="1"/>
</dbReference>
<proteinExistence type="inferred from homology"/>
<dbReference type="EC" id="1.1.1.169" evidence="2"/>
<protein>
    <recommendedName>
        <fullName evidence="2">2-dehydropantoate 2-reductase</fullName>
        <ecNumber evidence="2">1.1.1.169</ecNumber>
    </recommendedName>
    <alternativeName>
        <fullName evidence="5">Ketopantoate reductase</fullName>
    </alternativeName>
</protein>
<dbReference type="GO" id="GO:0005739">
    <property type="term" value="C:mitochondrion"/>
    <property type="evidence" value="ECO:0007669"/>
    <property type="project" value="TreeGrafter"/>
</dbReference>
<dbReference type="Proteomes" id="UP000750711">
    <property type="component" value="Unassembled WGS sequence"/>
</dbReference>
<evidence type="ECO:0000256" key="5">
    <source>
        <dbReference type="ARBA" id="ARBA00032024"/>
    </source>
</evidence>
<dbReference type="InterPro" id="IPR013332">
    <property type="entry name" value="KPR_N"/>
</dbReference>
<comment type="similarity">
    <text evidence="1">Belongs to the ketopantoate reductase family.</text>
</comment>
<name>A0A9P8LDG3_9PEZI</name>
<dbReference type="GO" id="GO:0015940">
    <property type="term" value="P:pantothenate biosynthetic process"/>
    <property type="evidence" value="ECO:0007669"/>
    <property type="project" value="InterPro"/>
</dbReference>
<dbReference type="Gene3D" id="1.10.1040.10">
    <property type="entry name" value="N-(1-d-carboxylethyl)-l-norvaline Dehydrogenase, domain 2"/>
    <property type="match status" value="1"/>
</dbReference>
<evidence type="ECO:0000259" key="6">
    <source>
        <dbReference type="Pfam" id="PF02558"/>
    </source>
</evidence>
<dbReference type="Pfam" id="PF08546">
    <property type="entry name" value="ApbA_C"/>
    <property type="match status" value="1"/>
</dbReference>
<accession>A0A9P8LDG3</accession>
<evidence type="ECO:0000313" key="8">
    <source>
        <dbReference type="EMBL" id="KAH0562072.1"/>
    </source>
</evidence>
<dbReference type="SUPFAM" id="SSF51735">
    <property type="entry name" value="NAD(P)-binding Rossmann-fold domains"/>
    <property type="match status" value="1"/>
</dbReference>
<reference evidence="8" key="1">
    <citation type="submission" date="2021-03" db="EMBL/GenBank/DDBJ databases">
        <title>Comparative genomics and phylogenomic investigation of the class Geoglossomycetes provide insights into ecological specialization and systematics.</title>
        <authorList>
            <person name="Melie T."/>
            <person name="Pirro S."/>
            <person name="Miller A.N."/>
            <person name="Quandt A."/>
        </authorList>
    </citation>
    <scope>NUCLEOTIDE SEQUENCE</scope>
    <source>
        <strain evidence="8">CAQ_001_2017</strain>
    </source>
</reference>
<keyword evidence="9" id="KW-1185">Reference proteome</keyword>
<dbReference type="InterPro" id="IPR008927">
    <property type="entry name" value="6-PGluconate_DH-like_C_sf"/>
</dbReference>
<gene>
    <name evidence="8" type="ORF">GP486_003224</name>
</gene>
<dbReference type="PANTHER" id="PTHR43765">
    <property type="entry name" value="2-DEHYDROPANTOATE 2-REDUCTASE-RELATED"/>
    <property type="match status" value="1"/>
</dbReference>
<evidence type="ECO:0000256" key="2">
    <source>
        <dbReference type="ARBA" id="ARBA00013014"/>
    </source>
</evidence>
<dbReference type="InterPro" id="IPR050838">
    <property type="entry name" value="Ketopantoate_reductase"/>
</dbReference>
<evidence type="ECO:0000256" key="1">
    <source>
        <dbReference type="ARBA" id="ARBA00007870"/>
    </source>
</evidence>
<keyword evidence="3" id="KW-0521">NADP</keyword>
<dbReference type="SUPFAM" id="SSF48179">
    <property type="entry name" value="6-phosphogluconate dehydrogenase C-terminal domain-like"/>
    <property type="match status" value="1"/>
</dbReference>
<dbReference type="InterPro" id="IPR013328">
    <property type="entry name" value="6PGD_dom2"/>
</dbReference>
<feature type="domain" description="Ketopantoate reductase N-terminal" evidence="6">
    <location>
        <begin position="50"/>
        <end position="214"/>
    </location>
</feature>
<dbReference type="Gene3D" id="3.40.50.720">
    <property type="entry name" value="NAD(P)-binding Rossmann-like Domain"/>
    <property type="match status" value="1"/>
</dbReference>
<organism evidence="8 9">
    <name type="scientific">Trichoglossum hirsutum</name>
    <dbReference type="NCBI Taxonomy" id="265104"/>
    <lineage>
        <taxon>Eukaryota</taxon>
        <taxon>Fungi</taxon>
        <taxon>Dikarya</taxon>
        <taxon>Ascomycota</taxon>
        <taxon>Pezizomycotina</taxon>
        <taxon>Geoglossomycetes</taxon>
        <taxon>Geoglossales</taxon>
        <taxon>Geoglossaceae</taxon>
        <taxon>Trichoglossum</taxon>
    </lineage>
</organism>
<evidence type="ECO:0000256" key="3">
    <source>
        <dbReference type="ARBA" id="ARBA00022857"/>
    </source>
</evidence>
<dbReference type="InterPro" id="IPR013752">
    <property type="entry name" value="KPA_reductase"/>
</dbReference>
<dbReference type="AlphaFoldDB" id="A0A9P8LDG3"/>
<evidence type="ECO:0000259" key="7">
    <source>
        <dbReference type="Pfam" id="PF08546"/>
    </source>
</evidence>
<feature type="domain" description="Ketopantoate reductase C-terminal" evidence="7">
    <location>
        <begin position="264"/>
        <end position="398"/>
    </location>
</feature>
<dbReference type="GO" id="GO:0008677">
    <property type="term" value="F:2-dehydropantoate 2-reductase activity"/>
    <property type="evidence" value="ECO:0007669"/>
    <property type="project" value="UniProtKB-EC"/>
</dbReference>
<dbReference type="Pfam" id="PF02558">
    <property type="entry name" value="ApbA"/>
    <property type="match status" value="1"/>
</dbReference>
<keyword evidence="4" id="KW-0560">Oxidoreductase</keyword>
<dbReference type="PANTHER" id="PTHR43765:SF2">
    <property type="entry name" value="2-DEHYDROPANTOATE 2-REDUCTASE"/>
    <property type="match status" value="1"/>
</dbReference>
<dbReference type="EMBL" id="JAGHQM010000417">
    <property type="protein sequence ID" value="KAH0562072.1"/>
    <property type="molecule type" value="Genomic_DNA"/>
</dbReference>
<comment type="caution">
    <text evidence="8">The sequence shown here is derived from an EMBL/GenBank/DDBJ whole genome shotgun (WGS) entry which is preliminary data.</text>
</comment>